<comment type="subcellular location">
    <subcellularLocation>
        <location evidence="4">Endoplasmic reticulum membrane</location>
        <topology evidence="4">Multi-pass membrane protein</topology>
    </subcellularLocation>
</comment>
<protein>
    <recommendedName>
        <fullName evidence="4">Acyltransferase</fullName>
        <ecNumber evidence="4">2.3.1.-</ecNumber>
    </recommendedName>
</protein>
<dbReference type="EC" id="2.3.1.-" evidence="4"/>
<dbReference type="Pfam" id="PF03982">
    <property type="entry name" value="DAGAT"/>
    <property type="match status" value="1"/>
</dbReference>
<dbReference type="GO" id="GO:0005789">
    <property type="term" value="C:endoplasmic reticulum membrane"/>
    <property type="evidence" value="ECO:0007669"/>
    <property type="project" value="UniProtKB-SubCell"/>
</dbReference>
<evidence type="ECO:0000256" key="1">
    <source>
        <dbReference type="ARBA" id="ARBA00005420"/>
    </source>
</evidence>
<dbReference type="EMBL" id="CAUJNA010002212">
    <property type="protein sequence ID" value="CAJ1391033.1"/>
    <property type="molecule type" value="Genomic_DNA"/>
</dbReference>
<feature type="compositionally biased region" description="Low complexity" evidence="5">
    <location>
        <begin position="88"/>
        <end position="97"/>
    </location>
</feature>
<dbReference type="AlphaFoldDB" id="A0AA36IQW3"/>
<dbReference type="Proteomes" id="UP001178507">
    <property type="component" value="Unassembled WGS sequence"/>
</dbReference>
<sequence>MAALQPRSWLHLPWDPELAKDAQSCLRLAWDARSCPGTPEPPAPWDTLSWLRLPRAGARSPRQAQPAHGFPGQLPAPGKSEARRMPASSGGPSSGESQLWGLRVRLGRSCPCDPRRPWDPVSWLRLRSAKPDWELALPWGPQSWPPWDLVSWLRLALRQDAGPPELAAPLAPPAPQRRGLRLAWTPKTPAPLPWDPGAGCARHLGPPEPAVGWGAGSGCLAWDPKTPGAAWDLGDVCVLSSKKGFIKYCLQFGYRAHPVYTFGECETYHTFRGFKRLRMKVAKNNVPALAFFGWPCLPFLPRPQSKILTYARNPSFDSTDRVRPFLLFLFGFL</sequence>
<evidence type="ECO:0000256" key="3">
    <source>
        <dbReference type="ARBA" id="ARBA00023315"/>
    </source>
</evidence>
<comment type="caution">
    <text evidence="6">The sequence shown here is derived from an EMBL/GenBank/DDBJ whole genome shotgun (WGS) entry which is preliminary data.</text>
</comment>
<evidence type="ECO:0000313" key="6">
    <source>
        <dbReference type="EMBL" id="CAJ1391033.1"/>
    </source>
</evidence>
<keyword evidence="3" id="KW-0012">Acyltransferase</keyword>
<evidence type="ECO:0000256" key="4">
    <source>
        <dbReference type="RuleBase" id="RU367023"/>
    </source>
</evidence>
<gene>
    <name evidence="6" type="ORF">EVOR1521_LOCUS16304</name>
</gene>
<reference evidence="6" key="1">
    <citation type="submission" date="2023-08" db="EMBL/GenBank/DDBJ databases">
        <authorList>
            <person name="Chen Y."/>
            <person name="Shah S."/>
            <person name="Dougan E. K."/>
            <person name="Thang M."/>
            <person name="Chan C."/>
        </authorList>
    </citation>
    <scope>NUCLEOTIDE SEQUENCE</scope>
</reference>
<evidence type="ECO:0000256" key="5">
    <source>
        <dbReference type="SAM" id="MobiDB-lite"/>
    </source>
</evidence>
<comment type="similarity">
    <text evidence="1 4">Belongs to the diacylglycerol acyltransferase family.</text>
</comment>
<dbReference type="GO" id="GO:0008374">
    <property type="term" value="F:O-acyltransferase activity"/>
    <property type="evidence" value="ECO:0007669"/>
    <property type="project" value="InterPro"/>
</dbReference>
<organism evidence="6 7">
    <name type="scientific">Effrenium voratum</name>
    <dbReference type="NCBI Taxonomy" id="2562239"/>
    <lineage>
        <taxon>Eukaryota</taxon>
        <taxon>Sar</taxon>
        <taxon>Alveolata</taxon>
        <taxon>Dinophyceae</taxon>
        <taxon>Suessiales</taxon>
        <taxon>Symbiodiniaceae</taxon>
        <taxon>Effrenium</taxon>
    </lineage>
</organism>
<keyword evidence="7" id="KW-1185">Reference proteome</keyword>
<keyword evidence="4" id="KW-0256">Endoplasmic reticulum</keyword>
<feature type="region of interest" description="Disordered" evidence="5">
    <location>
        <begin position="57"/>
        <end position="98"/>
    </location>
</feature>
<evidence type="ECO:0000256" key="2">
    <source>
        <dbReference type="ARBA" id="ARBA00022679"/>
    </source>
</evidence>
<name>A0AA36IQW3_9DINO</name>
<keyword evidence="2 4" id="KW-0808">Transferase</keyword>
<evidence type="ECO:0000313" key="7">
    <source>
        <dbReference type="Proteomes" id="UP001178507"/>
    </source>
</evidence>
<proteinExistence type="inferred from homology"/>
<accession>A0AA36IQW3</accession>
<dbReference type="InterPro" id="IPR007130">
    <property type="entry name" value="DAGAT"/>
</dbReference>